<proteinExistence type="predicted"/>
<evidence type="ECO:0000313" key="1">
    <source>
        <dbReference type="EMBL" id="KAK3870718.1"/>
    </source>
</evidence>
<dbReference type="AlphaFoldDB" id="A0AAE1FBA7"/>
<protein>
    <submittedName>
        <fullName evidence="1">Uncharacterized protein</fullName>
    </submittedName>
</protein>
<name>A0AAE1FBA7_PETCI</name>
<evidence type="ECO:0000313" key="2">
    <source>
        <dbReference type="Proteomes" id="UP001286313"/>
    </source>
</evidence>
<sequence length="109" mass="12158">MDELTNEEVGERCGVEVDRQTDRQRDLLVVEVLEGREENTDGVLGVFGHMEGMIDGCRGTLKENWGEPSQRGGSFIDVLKGARKGGRIFLSVKNFTLKIRFAFPSLVTL</sequence>
<keyword evidence="2" id="KW-1185">Reference proteome</keyword>
<reference evidence="1" key="1">
    <citation type="submission" date="2023-10" db="EMBL/GenBank/DDBJ databases">
        <title>Genome assemblies of two species of porcelain crab, Petrolisthes cinctipes and Petrolisthes manimaculis (Anomura: Porcellanidae).</title>
        <authorList>
            <person name="Angst P."/>
        </authorList>
    </citation>
    <scope>NUCLEOTIDE SEQUENCE</scope>
    <source>
        <strain evidence="1">PB745_01</strain>
        <tissue evidence="1">Gill</tissue>
    </source>
</reference>
<accession>A0AAE1FBA7</accession>
<dbReference type="EMBL" id="JAWQEG010002618">
    <property type="protein sequence ID" value="KAK3870718.1"/>
    <property type="molecule type" value="Genomic_DNA"/>
</dbReference>
<organism evidence="1 2">
    <name type="scientific">Petrolisthes cinctipes</name>
    <name type="common">Flat porcelain crab</name>
    <dbReference type="NCBI Taxonomy" id="88211"/>
    <lineage>
        <taxon>Eukaryota</taxon>
        <taxon>Metazoa</taxon>
        <taxon>Ecdysozoa</taxon>
        <taxon>Arthropoda</taxon>
        <taxon>Crustacea</taxon>
        <taxon>Multicrustacea</taxon>
        <taxon>Malacostraca</taxon>
        <taxon>Eumalacostraca</taxon>
        <taxon>Eucarida</taxon>
        <taxon>Decapoda</taxon>
        <taxon>Pleocyemata</taxon>
        <taxon>Anomura</taxon>
        <taxon>Galatheoidea</taxon>
        <taxon>Porcellanidae</taxon>
        <taxon>Petrolisthes</taxon>
    </lineage>
</organism>
<comment type="caution">
    <text evidence="1">The sequence shown here is derived from an EMBL/GenBank/DDBJ whole genome shotgun (WGS) entry which is preliminary data.</text>
</comment>
<dbReference type="Proteomes" id="UP001286313">
    <property type="component" value="Unassembled WGS sequence"/>
</dbReference>
<gene>
    <name evidence="1" type="ORF">Pcinc_024069</name>
</gene>